<dbReference type="AlphaFoldDB" id="A0A9W7WZ91"/>
<dbReference type="SUPFAM" id="SSF56436">
    <property type="entry name" value="C-type lectin-like"/>
    <property type="match status" value="1"/>
</dbReference>
<keyword evidence="4" id="KW-1185">Reference proteome</keyword>
<gene>
    <name evidence="3" type="ORF">IRJ41_009667</name>
</gene>
<dbReference type="EMBL" id="JAFHDT010000004">
    <property type="protein sequence ID" value="KAI7811041.1"/>
    <property type="molecule type" value="Genomic_DNA"/>
</dbReference>
<dbReference type="PANTHER" id="PTHR22803">
    <property type="entry name" value="MANNOSE, PHOSPHOLIPASE, LECTIN RECEPTOR RELATED"/>
    <property type="match status" value="1"/>
</dbReference>
<protein>
    <submittedName>
        <fullName evidence="3">C-type lectin domain family 4 member E-like</fullName>
    </submittedName>
</protein>
<evidence type="ECO:0000256" key="1">
    <source>
        <dbReference type="ARBA" id="ARBA00023157"/>
    </source>
</evidence>
<feature type="domain" description="C-type lectin" evidence="2">
    <location>
        <begin position="18"/>
        <end position="84"/>
    </location>
</feature>
<organism evidence="3 4">
    <name type="scientific">Triplophysa rosa</name>
    <name type="common">Cave loach</name>
    <dbReference type="NCBI Taxonomy" id="992332"/>
    <lineage>
        <taxon>Eukaryota</taxon>
        <taxon>Metazoa</taxon>
        <taxon>Chordata</taxon>
        <taxon>Craniata</taxon>
        <taxon>Vertebrata</taxon>
        <taxon>Euteleostomi</taxon>
        <taxon>Actinopterygii</taxon>
        <taxon>Neopterygii</taxon>
        <taxon>Teleostei</taxon>
        <taxon>Ostariophysi</taxon>
        <taxon>Cypriniformes</taxon>
        <taxon>Nemacheilidae</taxon>
        <taxon>Triplophysa</taxon>
    </lineage>
</organism>
<dbReference type="Gene3D" id="3.10.100.10">
    <property type="entry name" value="Mannose-Binding Protein A, subunit A"/>
    <property type="match status" value="1"/>
</dbReference>
<dbReference type="InterPro" id="IPR050111">
    <property type="entry name" value="C-type_lectin/snaclec_domain"/>
</dbReference>
<reference evidence="3" key="1">
    <citation type="submission" date="2021-02" db="EMBL/GenBank/DDBJ databases">
        <title>Comparative genomics reveals that relaxation of natural selection precedes convergent phenotypic evolution of cavefish.</title>
        <authorList>
            <person name="Peng Z."/>
        </authorList>
    </citation>
    <scope>NUCLEOTIDE SEQUENCE</scope>
    <source>
        <tissue evidence="3">Muscle</tissue>
    </source>
</reference>
<evidence type="ECO:0000313" key="3">
    <source>
        <dbReference type="EMBL" id="KAI7811041.1"/>
    </source>
</evidence>
<dbReference type="PROSITE" id="PS00615">
    <property type="entry name" value="C_TYPE_LECTIN_1"/>
    <property type="match status" value="1"/>
</dbReference>
<dbReference type="InterPro" id="IPR016187">
    <property type="entry name" value="CTDL_fold"/>
</dbReference>
<comment type="caution">
    <text evidence="3">The sequence shown here is derived from an EMBL/GenBank/DDBJ whole genome shotgun (WGS) entry which is preliminary data.</text>
</comment>
<dbReference type="InterPro" id="IPR001304">
    <property type="entry name" value="C-type_lectin-like"/>
</dbReference>
<accession>A0A9W7WZ91</accession>
<proteinExistence type="predicted"/>
<dbReference type="Proteomes" id="UP001059041">
    <property type="component" value="Linkage Group LG4"/>
</dbReference>
<name>A0A9W7WZ91_TRIRA</name>
<sequence>MGFSGWVYQSSDRCKRAWIGLSKIKEGNMTWVNNTPLNKGFWETGEPNDENKNENCVEIRSRTESLPNNWNDLACSETIKWICEK</sequence>
<dbReference type="Pfam" id="PF00059">
    <property type="entry name" value="Lectin_C"/>
    <property type="match status" value="1"/>
</dbReference>
<dbReference type="InterPro" id="IPR018378">
    <property type="entry name" value="C-type_lectin_CS"/>
</dbReference>
<evidence type="ECO:0000259" key="2">
    <source>
        <dbReference type="PROSITE" id="PS50041"/>
    </source>
</evidence>
<evidence type="ECO:0000313" key="4">
    <source>
        <dbReference type="Proteomes" id="UP001059041"/>
    </source>
</evidence>
<dbReference type="PROSITE" id="PS50041">
    <property type="entry name" value="C_TYPE_LECTIN_2"/>
    <property type="match status" value="1"/>
</dbReference>
<keyword evidence="1" id="KW-1015">Disulfide bond</keyword>
<dbReference type="InterPro" id="IPR016186">
    <property type="entry name" value="C-type_lectin-like/link_sf"/>
</dbReference>